<evidence type="ECO:0000256" key="2">
    <source>
        <dbReference type="ARBA" id="ARBA00004651"/>
    </source>
</evidence>
<keyword evidence="3" id="KW-1003">Cell membrane</keyword>
<dbReference type="RefSeq" id="WP_163950135.1">
    <property type="nucleotide sequence ID" value="NZ_JAAHBU010000428.1"/>
</dbReference>
<evidence type="ECO:0000256" key="6">
    <source>
        <dbReference type="ARBA" id="ARBA00022723"/>
    </source>
</evidence>
<evidence type="ECO:0000256" key="4">
    <source>
        <dbReference type="ARBA" id="ARBA00022670"/>
    </source>
</evidence>
<dbReference type="Proteomes" id="UP000482634">
    <property type="component" value="Unassembled WGS sequence"/>
</dbReference>
<dbReference type="GO" id="GO:0006508">
    <property type="term" value="P:proteolysis"/>
    <property type="evidence" value="ECO:0007669"/>
    <property type="project" value="UniProtKB-KW"/>
</dbReference>
<reference evidence="14 15" key="1">
    <citation type="submission" date="2020-02" db="EMBL/GenBank/DDBJ databases">
        <title>Broccoli isolated Pseudomonas sp.</title>
        <authorList>
            <person name="Fujikawa T."/>
            <person name="Sawada H."/>
        </authorList>
    </citation>
    <scope>NUCLEOTIDE SEQUENCE [LARGE SCALE GENOMIC DNA]</scope>
    <source>
        <strain evidence="14 15">MAFF212427</strain>
    </source>
</reference>
<dbReference type="Gene3D" id="3.30.2010.10">
    <property type="entry name" value="Metalloproteases ('zincins'), catalytic domain"/>
    <property type="match status" value="1"/>
</dbReference>
<dbReference type="Gene3D" id="1.25.40.10">
    <property type="entry name" value="Tetratricopeptide repeat domain"/>
    <property type="match status" value="1"/>
</dbReference>
<evidence type="ECO:0000313" key="14">
    <source>
        <dbReference type="EMBL" id="NER66296.1"/>
    </source>
</evidence>
<dbReference type="InterPro" id="IPR050083">
    <property type="entry name" value="HtpX_protease"/>
</dbReference>
<keyword evidence="8" id="KW-0862">Zinc</keyword>
<keyword evidence="11 12" id="KW-0472">Membrane</keyword>
<evidence type="ECO:0000256" key="3">
    <source>
        <dbReference type="ARBA" id="ARBA00022475"/>
    </source>
</evidence>
<dbReference type="CDD" id="cd07328">
    <property type="entry name" value="M48_Ste24p_like"/>
    <property type="match status" value="1"/>
</dbReference>
<dbReference type="InterPro" id="IPR011990">
    <property type="entry name" value="TPR-like_helical_dom_sf"/>
</dbReference>
<dbReference type="InterPro" id="IPR001915">
    <property type="entry name" value="Peptidase_M48"/>
</dbReference>
<protein>
    <submittedName>
        <fullName evidence="14">M48 family metalloprotease</fullName>
    </submittedName>
</protein>
<name>A0A6B3NW93_9PSED</name>
<keyword evidence="9 12" id="KW-1133">Transmembrane helix</keyword>
<dbReference type="AlphaFoldDB" id="A0A6B3NW93"/>
<keyword evidence="15" id="KW-1185">Reference proteome</keyword>
<keyword evidence="6" id="KW-0479">Metal-binding</keyword>
<dbReference type="PANTHER" id="PTHR43221">
    <property type="entry name" value="PROTEASE HTPX"/>
    <property type="match status" value="1"/>
</dbReference>
<dbReference type="Pfam" id="PF14559">
    <property type="entry name" value="TPR_19"/>
    <property type="match status" value="1"/>
</dbReference>
<evidence type="ECO:0000256" key="8">
    <source>
        <dbReference type="ARBA" id="ARBA00022833"/>
    </source>
</evidence>
<comment type="caution">
    <text evidence="14">The sequence shown here is derived from an EMBL/GenBank/DDBJ whole genome shotgun (WGS) entry which is preliminary data.</text>
</comment>
<organism evidence="14 15">
    <name type="scientific">Pseudomonas brassicae</name>
    <dbReference type="NCBI Taxonomy" id="2708063"/>
    <lineage>
        <taxon>Bacteria</taxon>
        <taxon>Pseudomonadati</taxon>
        <taxon>Pseudomonadota</taxon>
        <taxon>Gammaproteobacteria</taxon>
        <taxon>Pseudomonadales</taxon>
        <taxon>Pseudomonadaceae</taxon>
        <taxon>Pseudomonas</taxon>
    </lineage>
</organism>
<evidence type="ECO:0000313" key="15">
    <source>
        <dbReference type="Proteomes" id="UP000482634"/>
    </source>
</evidence>
<sequence>MDVLQRLRISAWLLLGNGFLLGCGLALCALPLMMFLWLHGLTGLVAGCLTLPAALFGISMLKVPFTVRADSSEDGIALEAADAPQLFEQIERIRLALGAPPLDAVYLNDEFNASIRQHHVLGRKTRNVMWLGLPLLDTLSPQACAAILAHECAHIAHSHGRYASRVYFARLQWKAAGERLDLHRSLSSAPLRLFVGWYVPRFLALSLNFARRCEYQADAEAARACGVEAMREALVGLALQDRAMDQSFWPSVFLAGSTTPLTDLAGRGPLDLPADIAEARSWLHGALCRETDDTDTHPALSDRLAALGGAPDQPDAALVWQRSQPSAAQAWLGEQHLGLAQRLDEQRAEDNARCCEQAREAHEARVAEQHDLLRKRRLRALTSEEIARLAWLYRTLDMAGEEAMTLLEEALRQAPDTPALRYQLAECHVLAGRTEAAVALWRQVAEQPGALQLHSLRKLSVLALRSDDRAAAQHYRREADALQRAGCTEGEEGEWIAHDLVPVERNNLIETLAPLLNLATGVWLVREAGARRYVLLVLSASSLTSRVIRRLTGEPDYVQRDCQHLLNRLLPRIRLDVEAVMLSTGDARLVHCSEAARLRLSALV</sequence>
<dbReference type="SUPFAM" id="SSF48452">
    <property type="entry name" value="TPR-like"/>
    <property type="match status" value="1"/>
</dbReference>
<dbReference type="PANTHER" id="PTHR43221:SF1">
    <property type="entry name" value="PROTEASE HTPX"/>
    <property type="match status" value="1"/>
</dbReference>
<dbReference type="GO" id="GO:0004222">
    <property type="term" value="F:metalloendopeptidase activity"/>
    <property type="evidence" value="ECO:0007669"/>
    <property type="project" value="InterPro"/>
</dbReference>
<dbReference type="PROSITE" id="PS51257">
    <property type="entry name" value="PROKAR_LIPOPROTEIN"/>
    <property type="match status" value="1"/>
</dbReference>
<keyword evidence="7" id="KW-0378">Hydrolase</keyword>
<evidence type="ECO:0000256" key="7">
    <source>
        <dbReference type="ARBA" id="ARBA00022801"/>
    </source>
</evidence>
<dbReference type="EMBL" id="JAAHBU010000428">
    <property type="protein sequence ID" value="NER66296.1"/>
    <property type="molecule type" value="Genomic_DNA"/>
</dbReference>
<dbReference type="GO" id="GO:0005886">
    <property type="term" value="C:plasma membrane"/>
    <property type="evidence" value="ECO:0007669"/>
    <property type="project" value="UniProtKB-SubCell"/>
</dbReference>
<dbReference type="Pfam" id="PF01435">
    <property type="entry name" value="Peptidase_M48"/>
    <property type="match status" value="1"/>
</dbReference>
<comment type="cofactor">
    <cofactor evidence="1">
        <name>Zn(2+)</name>
        <dbReference type="ChEBI" id="CHEBI:29105"/>
    </cofactor>
</comment>
<dbReference type="GO" id="GO:0046872">
    <property type="term" value="F:metal ion binding"/>
    <property type="evidence" value="ECO:0007669"/>
    <property type="project" value="UniProtKB-KW"/>
</dbReference>
<keyword evidence="4 14" id="KW-0645">Protease</keyword>
<evidence type="ECO:0000256" key="5">
    <source>
        <dbReference type="ARBA" id="ARBA00022692"/>
    </source>
</evidence>
<evidence type="ECO:0000256" key="11">
    <source>
        <dbReference type="ARBA" id="ARBA00023136"/>
    </source>
</evidence>
<evidence type="ECO:0000256" key="9">
    <source>
        <dbReference type="ARBA" id="ARBA00022989"/>
    </source>
</evidence>
<evidence type="ECO:0000256" key="1">
    <source>
        <dbReference type="ARBA" id="ARBA00001947"/>
    </source>
</evidence>
<comment type="subcellular location">
    <subcellularLocation>
        <location evidence="2">Cell membrane</location>
        <topology evidence="2">Multi-pass membrane protein</topology>
    </subcellularLocation>
</comment>
<evidence type="ECO:0000256" key="12">
    <source>
        <dbReference type="SAM" id="Phobius"/>
    </source>
</evidence>
<gene>
    <name evidence="14" type="ORF">G3436_23585</name>
</gene>
<proteinExistence type="predicted"/>
<keyword evidence="5 12" id="KW-0812">Transmembrane</keyword>
<evidence type="ECO:0000259" key="13">
    <source>
        <dbReference type="Pfam" id="PF01435"/>
    </source>
</evidence>
<keyword evidence="10 14" id="KW-0482">Metalloprotease</keyword>
<evidence type="ECO:0000256" key="10">
    <source>
        <dbReference type="ARBA" id="ARBA00023049"/>
    </source>
</evidence>
<accession>A0A6B3NW93</accession>
<feature type="domain" description="Peptidase M48" evidence="13">
    <location>
        <begin position="119"/>
        <end position="307"/>
    </location>
</feature>
<feature type="transmembrane region" description="Helical" evidence="12">
    <location>
        <begin position="12"/>
        <end position="38"/>
    </location>
</feature>